<accession>A0A8T1TUH3</accession>
<sequence>MVVKRLYPRTLPTPNQSRRTRRSRTRRSYQRRLCRTLPTNRRVNEENELCDKVVDRRQLAAIVNTKLPMLKCSVQAAYYR</sequence>
<reference evidence="2" key="1">
    <citation type="submission" date="2021-01" db="EMBL/GenBank/DDBJ databases">
        <title>Phytophthora aleatoria, a newly-described species from Pinus radiata is distinct from Phytophthora cactorum isolates based on comparative genomics.</title>
        <authorList>
            <person name="Mcdougal R."/>
            <person name="Panda P."/>
            <person name="Williams N."/>
            <person name="Studholme D.J."/>
        </authorList>
    </citation>
    <scope>NUCLEOTIDE SEQUENCE</scope>
    <source>
        <strain evidence="2">NZFS 3830</strain>
    </source>
</reference>
<feature type="region of interest" description="Disordered" evidence="1">
    <location>
        <begin position="1"/>
        <end position="28"/>
    </location>
</feature>
<comment type="caution">
    <text evidence="2">The sequence shown here is derived from an EMBL/GenBank/DDBJ whole genome shotgun (WGS) entry which is preliminary data.</text>
</comment>
<dbReference type="AlphaFoldDB" id="A0A8T1TUH3"/>
<proteinExistence type="predicted"/>
<protein>
    <submittedName>
        <fullName evidence="2">Uncharacterized protein</fullName>
    </submittedName>
</protein>
<dbReference type="EMBL" id="JAENGZ010001309">
    <property type="protein sequence ID" value="KAG6948981.1"/>
    <property type="molecule type" value="Genomic_DNA"/>
</dbReference>
<dbReference type="Proteomes" id="UP000688947">
    <property type="component" value="Unassembled WGS sequence"/>
</dbReference>
<evidence type="ECO:0000313" key="3">
    <source>
        <dbReference type="Proteomes" id="UP000688947"/>
    </source>
</evidence>
<organism evidence="2 3">
    <name type="scientific">Phytophthora cactorum</name>
    <dbReference type="NCBI Taxonomy" id="29920"/>
    <lineage>
        <taxon>Eukaryota</taxon>
        <taxon>Sar</taxon>
        <taxon>Stramenopiles</taxon>
        <taxon>Oomycota</taxon>
        <taxon>Peronosporomycetes</taxon>
        <taxon>Peronosporales</taxon>
        <taxon>Peronosporaceae</taxon>
        <taxon>Phytophthora</taxon>
    </lineage>
</organism>
<evidence type="ECO:0000256" key="1">
    <source>
        <dbReference type="SAM" id="MobiDB-lite"/>
    </source>
</evidence>
<name>A0A8T1TUH3_9STRA</name>
<gene>
    <name evidence="2" type="ORF">JG687_00015152</name>
</gene>
<evidence type="ECO:0000313" key="2">
    <source>
        <dbReference type="EMBL" id="KAG6948981.1"/>
    </source>
</evidence>
<feature type="compositionally biased region" description="Basic residues" evidence="1">
    <location>
        <begin position="18"/>
        <end position="28"/>
    </location>
</feature>